<evidence type="ECO:0000256" key="5">
    <source>
        <dbReference type="ARBA" id="ARBA00023136"/>
    </source>
</evidence>
<dbReference type="Pfam" id="PF02133">
    <property type="entry name" value="Transp_cyt_pur"/>
    <property type="match status" value="1"/>
</dbReference>
<feature type="transmembrane region" description="Helical" evidence="6">
    <location>
        <begin position="117"/>
        <end position="140"/>
    </location>
</feature>
<dbReference type="GO" id="GO:0015205">
    <property type="term" value="F:nucleobase transmembrane transporter activity"/>
    <property type="evidence" value="ECO:0007669"/>
    <property type="project" value="TreeGrafter"/>
</dbReference>
<protein>
    <submittedName>
        <fullName evidence="7">Uncharacterized protein</fullName>
    </submittedName>
</protein>
<evidence type="ECO:0000256" key="4">
    <source>
        <dbReference type="ARBA" id="ARBA00022989"/>
    </source>
</evidence>
<dbReference type="PANTHER" id="PTHR30618">
    <property type="entry name" value="NCS1 FAMILY PURINE/PYRIMIDINE TRANSPORTER"/>
    <property type="match status" value="1"/>
</dbReference>
<evidence type="ECO:0000256" key="3">
    <source>
        <dbReference type="ARBA" id="ARBA00022692"/>
    </source>
</evidence>
<comment type="similarity">
    <text evidence="2">Belongs to the purine-cytosine permease (2.A.39) family.</text>
</comment>
<proteinExistence type="inferred from homology"/>
<evidence type="ECO:0000256" key="2">
    <source>
        <dbReference type="ARBA" id="ARBA00008974"/>
    </source>
</evidence>
<dbReference type="AlphaFoldDB" id="A0A0C9UX04"/>
<keyword evidence="8" id="KW-1185">Reference proteome</keyword>
<dbReference type="Proteomes" id="UP000054279">
    <property type="component" value="Unassembled WGS sequence"/>
</dbReference>
<comment type="subcellular location">
    <subcellularLocation>
        <location evidence="1">Membrane</location>
        <topology evidence="1">Multi-pass membrane protein</topology>
    </subcellularLocation>
</comment>
<dbReference type="InterPro" id="IPR001248">
    <property type="entry name" value="Pur-cyt_permease"/>
</dbReference>
<evidence type="ECO:0000256" key="6">
    <source>
        <dbReference type="SAM" id="Phobius"/>
    </source>
</evidence>
<keyword evidence="4 6" id="KW-1133">Transmembrane helix</keyword>
<dbReference type="InterPro" id="IPR045225">
    <property type="entry name" value="Uracil/uridine/allantoin_perm"/>
</dbReference>
<keyword evidence="3 6" id="KW-0812">Transmembrane</keyword>
<dbReference type="EMBL" id="KN837277">
    <property type="protein sequence ID" value="KIJ29715.1"/>
    <property type="molecule type" value="Genomic_DNA"/>
</dbReference>
<evidence type="ECO:0000313" key="8">
    <source>
        <dbReference type="Proteomes" id="UP000054279"/>
    </source>
</evidence>
<gene>
    <name evidence="7" type="ORF">M422DRAFT_54056</name>
</gene>
<reference evidence="7 8" key="1">
    <citation type="submission" date="2014-06" db="EMBL/GenBank/DDBJ databases">
        <title>Evolutionary Origins and Diversification of the Mycorrhizal Mutualists.</title>
        <authorList>
            <consortium name="DOE Joint Genome Institute"/>
            <consortium name="Mycorrhizal Genomics Consortium"/>
            <person name="Kohler A."/>
            <person name="Kuo A."/>
            <person name="Nagy L.G."/>
            <person name="Floudas D."/>
            <person name="Copeland A."/>
            <person name="Barry K.W."/>
            <person name="Cichocki N."/>
            <person name="Veneault-Fourrey C."/>
            <person name="LaButti K."/>
            <person name="Lindquist E.A."/>
            <person name="Lipzen A."/>
            <person name="Lundell T."/>
            <person name="Morin E."/>
            <person name="Murat C."/>
            <person name="Riley R."/>
            <person name="Ohm R."/>
            <person name="Sun H."/>
            <person name="Tunlid A."/>
            <person name="Henrissat B."/>
            <person name="Grigoriev I.V."/>
            <person name="Hibbett D.S."/>
            <person name="Martin F."/>
        </authorList>
    </citation>
    <scope>NUCLEOTIDE SEQUENCE [LARGE SCALE GENOMIC DNA]</scope>
    <source>
        <strain evidence="7 8">SS14</strain>
    </source>
</reference>
<accession>A0A0C9UX04</accession>
<evidence type="ECO:0000313" key="7">
    <source>
        <dbReference type="EMBL" id="KIJ29715.1"/>
    </source>
</evidence>
<name>A0A0C9UX04_SPHS4</name>
<keyword evidence="5 6" id="KW-0472">Membrane</keyword>
<dbReference type="PANTHER" id="PTHR30618:SF0">
    <property type="entry name" value="PURINE-URACIL PERMEASE NCS1"/>
    <property type="match status" value="1"/>
</dbReference>
<feature type="transmembrane region" description="Helical" evidence="6">
    <location>
        <begin position="72"/>
        <end position="96"/>
    </location>
</feature>
<dbReference type="HOGENOM" id="CLU_150198_0_0_1"/>
<dbReference type="GO" id="GO:0005886">
    <property type="term" value="C:plasma membrane"/>
    <property type="evidence" value="ECO:0007669"/>
    <property type="project" value="TreeGrafter"/>
</dbReference>
<dbReference type="Gene3D" id="1.10.4160.10">
    <property type="entry name" value="Hydantoin permease"/>
    <property type="match status" value="1"/>
</dbReference>
<organism evidence="7 8">
    <name type="scientific">Sphaerobolus stellatus (strain SS14)</name>
    <dbReference type="NCBI Taxonomy" id="990650"/>
    <lineage>
        <taxon>Eukaryota</taxon>
        <taxon>Fungi</taxon>
        <taxon>Dikarya</taxon>
        <taxon>Basidiomycota</taxon>
        <taxon>Agaricomycotina</taxon>
        <taxon>Agaricomycetes</taxon>
        <taxon>Phallomycetidae</taxon>
        <taxon>Geastrales</taxon>
        <taxon>Sphaerobolaceae</taxon>
        <taxon>Sphaerobolus</taxon>
    </lineage>
</organism>
<evidence type="ECO:0000256" key="1">
    <source>
        <dbReference type="ARBA" id="ARBA00004141"/>
    </source>
</evidence>
<sequence>MNAVIGNYATLAVNIPDFTRYARRPLDIYVQVIAIPLMFTLIAFMGIVVTSADPGNVLYWDPLSFIDQWDNRAAAFFAAFAFAIATLGTNISANSLSAANDFAILFPRYVNIRRRSLLCAIIGDWVCVPWLVLANALSFFNVMS</sequence>
<dbReference type="OrthoDB" id="2018619at2759"/>
<feature type="transmembrane region" description="Helical" evidence="6">
    <location>
        <begin position="28"/>
        <end position="52"/>
    </location>
</feature>